<comment type="caution">
    <text evidence="1">The sequence shown here is derived from an EMBL/GenBank/DDBJ whole genome shotgun (WGS) entry which is preliminary data.</text>
</comment>
<dbReference type="EMBL" id="JBJURJ010000004">
    <property type="protein sequence ID" value="MFM9327983.1"/>
    <property type="molecule type" value="Genomic_DNA"/>
</dbReference>
<name>A0ACC7NTL4_9BACL</name>
<gene>
    <name evidence="1" type="ORF">ACI1P1_06780</name>
</gene>
<sequence length="334" mass="35736">MRLAVVIVTGLVLSVIVAYLSLTSGEFDLSVREVVNTLFRLETTPQWDLVIFDFRLPRIVLGALVGAGLAAAGAVIQGVSRNGLADPGILGINAGAGAAIVTFMFFYQGQIRTTGWSAILAMPFFGLAGGIAAAGLIYLFAWKSGRLDPQRLLLTGIAISSGFGAWTLFLSLKMNASDFEMATVWLSGSIWSANWKFVVSIAPWLIILLPVIYRKSYVLDLFQLHESSAISLGVRTEREKSLLLLASIGMVSACVSISGGIGFVGLLAPHIARRLVGLHHRHMLPVCTIMGMLLVILADYIGKNVVAPAEVPVGIVIAIIGVPYFVTLLMKRPA</sequence>
<accession>A0ACC7NTL4</accession>
<keyword evidence="2" id="KW-1185">Reference proteome</keyword>
<proteinExistence type="predicted"/>
<reference evidence="1" key="1">
    <citation type="submission" date="2024-12" db="EMBL/GenBank/DDBJ databases">
        <authorList>
            <person name="Wu N."/>
        </authorList>
    </citation>
    <scope>NUCLEOTIDE SEQUENCE</scope>
    <source>
        <strain evidence="1">P15</strain>
    </source>
</reference>
<evidence type="ECO:0000313" key="1">
    <source>
        <dbReference type="EMBL" id="MFM9327983.1"/>
    </source>
</evidence>
<dbReference type="Proteomes" id="UP001631969">
    <property type="component" value="Unassembled WGS sequence"/>
</dbReference>
<protein>
    <submittedName>
        <fullName evidence="1">FecCD family ABC transporter permease</fullName>
    </submittedName>
</protein>
<organism evidence="1 2">
    <name type="scientific">Paenibacillus mesotrionivorans</name>
    <dbReference type="NCBI Taxonomy" id="3160968"/>
    <lineage>
        <taxon>Bacteria</taxon>
        <taxon>Bacillati</taxon>
        <taxon>Bacillota</taxon>
        <taxon>Bacilli</taxon>
        <taxon>Bacillales</taxon>
        <taxon>Paenibacillaceae</taxon>
        <taxon>Paenibacillus</taxon>
    </lineage>
</organism>
<evidence type="ECO:0000313" key="2">
    <source>
        <dbReference type="Proteomes" id="UP001631969"/>
    </source>
</evidence>